<dbReference type="Proteomes" id="UP000250140">
    <property type="component" value="Unassembled WGS sequence"/>
</dbReference>
<evidence type="ECO:0000259" key="5">
    <source>
        <dbReference type="Pfam" id="PF10187"/>
    </source>
</evidence>
<dbReference type="InterPro" id="IPR019331">
    <property type="entry name" value="FAM192A/Fyv6_N"/>
</dbReference>
<evidence type="ECO:0000256" key="4">
    <source>
        <dbReference type="SAM" id="MobiDB-lite"/>
    </source>
</evidence>
<sequence length="247" mass="27550">MSRFVSGGTNEQPLERDDEWLKAQKEIEETRRQKEEEGRQAEGKSLYEVLQANKVAKQEAFEEANRLKNQFRSLDEDEVEFLDSVLESTRAKEAAIRKETIEQLDLFRKQQEEREKATLAEQNIGDPLGEEEQWVISGRKRKKGKEKEALRGVKLRKSSASEQGQPAVKAASSPEASPSEHVKPSVVQAKPAEAVKTASSPTKAIPKQYQRSKVQSPAKESPSASPPPQPPNPLGLGLANYSSDEDD</sequence>
<comment type="subcellular location">
    <subcellularLocation>
        <location evidence="1">Nucleus</location>
    </subcellularLocation>
</comment>
<keyword evidence="7" id="KW-1185">Reference proteome</keyword>
<feature type="compositionally biased region" description="Pro residues" evidence="4">
    <location>
        <begin position="224"/>
        <end position="233"/>
    </location>
</feature>
<evidence type="ECO:0000256" key="3">
    <source>
        <dbReference type="SAM" id="Coils"/>
    </source>
</evidence>
<dbReference type="PANTHER" id="PTHR13495">
    <property type="entry name" value="NEFA-INTERACTING NUCLEAR PROTEIN NIP30"/>
    <property type="match status" value="1"/>
</dbReference>
<evidence type="ECO:0000256" key="1">
    <source>
        <dbReference type="ARBA" id="ARBA00004123"/>
    </source>
</evidence>
<dbReference type="PANTHER" id="PTHR13495:SF0">
    <property type="entry name" value="PSME3-INTERACTING PROTEIN"/>
    <property type="match status" value="1"/>
</dbReference>
<dbReference type="InterPro" id="IPR039845">
    <property type="entry name" value="FAM192A"/>
</dbReference>
<dbReference type="OrthoDB" id="75807at2759"/>
<feature type="domain" description="FAM192A/Fyv6 N-terminal" evidence="5">
    <location>
        <begin position="4"/>
        <end position="108"/>
    </location>
</feature>
<dbReference type="Pfam" id="PF10187">
    <property type="entry name" value="FAM192A_Fyv6_N"/>
    <property type="match status" value="1"/>
</dbReference>
<feature type="region of interest" description="Disordered" evidence="4">
    <location>
        <begin position="1"/>
        <end position="20"/>
    </location>
</feature>
<evidence type="ECO:0000313" key="6">
    <source>
        <dbReference type="EMBL" id="OCL01320.1"/>
    </source>
</evidence>
<name>A0A8E2EMQ8_9PEZI</name>
<gene>
    <name evidence="6" type="ORF">AOQ84DRAFT_401863</name>
</gene>
<reference evidence="6 7" key="1">
    <citation type="journal article" date="2016" name="Nat. Commun.">
        <title>Ectomycorrhizal ecology is imprinted in the genome of the dominant symbiotic fungus Cenococcum geophilum.</title>
        <authorList>
            <consortium name="DOE Joint Genome Institute"/>
            <person name="Peter M."/>
            <person name="Kohler A."/>
            <person name="Ohm R.A."/>
            <person name="Kuo A."/>
            <person name="Krutzmann J."/>
            <person name="Morin E."/>
            <person name="Arend M."/>
            <person name="Barry K.W."/>
            <person name="Binder M."/>
            <person name="Choi C."/>
            <person name="Clum A."/>
            <person name="Copeland A."/>
            <person name="Grisel N."/>
            <person name="Haridas S."/>
            <person name="Kipfer T."/>
            <person name="LaButti K."/>
            <person name="Lindquist E."/>
            <person name="Lipzen A."/>
            <person name="Maire R."/>
            <person name="Meier B."/>
            <person name="Mihaltcheva S."/>
            <person name="Molinier V."/>
            <person name="Murat C."/>
            <person name="Poggeler S."/>
            <person name="Quandt C.A."/>
            <person name="Sperisen C."/>
            <person name="Tritt A."/>
            <person name="Tisserant E."/>
            <person name="Crous P.W."/>
            <person name="Henrissat B."/>
            <person name="Nehls U."/>
            <person name="Egli S."/>
            <person name="Spatafora J.W."/>
            <person name="Grigoriev I.V."/>
            <person name="Martin F.M."/>
        </authorList>
    </citation>
    <scope>NUCLEOTIDE SEQUENCE [LARGE SCALE GENOMIC DNA]</scope>
    <source>
        <strain evidence="6 7">CBS 207.34</strain>
    </source>
</reference>
<feature type="coiled-coil region" evidence="3">
    <location>
        <begin position="24"/>
        <end position="77"/>
    </location>
</feature>
<proteinExistence type="predicted"/>
<accession>A0A8E2EMQ8</accession>
<evidence type="ECO:0000256" key="2">
    <source>
        <dbReference type="ARBA" id="ARBA00023242"/>
    </source>
</evidence>
<evidence type="ECO:0000313" key="7">
    <source>
        <dbReference type="Proteomes" id="UP000250140"/>
    </source>
</evidence>
<feature type="region of interest" description="Disordered" evidence="4">
    <location>
        <begin position="112"/>
        <end position="247"/>
    </location>
</feature>
<dbReference type="AlphaFoldDB" id="A0A8E2EMQ8"/>
<dbReference type="EMBL" id="KV751152">
    <property type="protein sequence ID" value="OCL01320.1"/>
    <property type="molecule type" value="Genomic_DNA"/>
</dbReference>
<protein>
    <recommendedName>
        <fullName evidence="5">FAM192A/Fyv6 N-terminal domain-containing protein</fullName>
    </recommendedName>
</protein>
<keyword evidence="3" id="KW-0175">Coiled coil</keyword>
<keyword evidence="2" id="KW-0539">Nucleus</keyword>
<organism evidence="6 7">
    <name type="scientific">Glonium stellatum</name>
    <dbReference type="NCBI Taxonomy" id="574774"/>
    <lineage>
        <taxon>Eukaryota</taxon>
        <taxon>Fungi</taxon>
        <taxon>Dikarya</taxon>
        <taxon>Ascomycota</taxon>
        <taxon>Pezizomycotina</taxon>
        <taxon>Dothideomycetes</taxon>
        <taxon>Pleosporomycetidae</taxon>
        <taxon>Gloniales</taxon>
        <taxon>Gloniaceae</taxon>
        <taxon>Glonium</taxon>
    </lineage>
</organism>
<dbReference type="GO" id="GO:0005634">
    <property type="term" value="C:nucleus"/>
    <property type="evidence" value="ECO:0007669"/>
    <property type="project" value="UniProtKB-SubCell"/>
</dbReference>